<keyword evidence="2" id="KW-0812">Transmembrane</keyword>
<feature type="compositionally biased region" description="Polar residues" evidence="1">
    <location>
        <begin position="118"/>
        <end position="127"/>
    </location>
</feature>
<keyword evidence="5" id="KW-1185">Reference proteome</keyword>
<organism evidence="4 5">
    <name type="scientific">Meripilus lineatus</name>
    <dbReference type="NCBI Taxonomy" id="2056292"/>
    <lineage>
        <taxon>Eukaryota</taxon>
        <taxon>Fungi</taxon>
        <taxon>Dikarya</taxon>
        <taxon>Basidiomycota</taxon>
        <taxon>Agaricomycotina</taxon>
        <taxon>Agaricomycetes</taxon>
        <taxon>Polyporales</taxon>
        <taxon>Meripilaceae</taxon>
        <taxon>Meripilus</taxon>
    </lineage>
</organism>
<keyword evidence="2" id="KW-1133">Transmembrane helix</keyword>
<evidence type="ECO:0000256" key="2">
    <source>
        <dbReference type="SAM" id="Phobius"/>
    </source>
</evidence>
<comment type="caution">
    <text evidence="4">The sequence shown here is derived from an EMBL/GenBank/DDBJ whole genome shotgun (WGS) entry which is preliminary data.</text>
</comment>
<dbReference type="Pfam" id="PF20153">
    <property type="entry name" value="DUF6535"/>
    <property type="match status" value="1"/>
</dbReference>
<feature type="compositionally biased region" description="Basic and acidic residues" evidence="1">
    <location>
        <begin position="92"/>
        <end position="117"/>
    </location>
</feature>
<feature type="transmembrane region" description="Helical" evidence="2">
    <location>
        <begin position="360"/>
        <end position="381"/>
    </location>
</feature>
<gene>
    <name evidence="4" type="ORF">NLI96_g2676</name>
</gene>
<feature type="region of interest" description="Disordered" evidence="1">
    <location>
        <begin position="92"/>
        <end position="127"/>
    </location>
</feature>
<feature type="region of interest" description="Disordered" evidence="1">
    <location>
        <begin position="39"/>
        <end position="62"/>
    </location>
</feature>
<evidence type="ECO:0000259" key="3">
    <source>
        <dbReference type="Pfam" id="PF20153"/>
    </source>
</evidence>
<dbReference type="EMBL" id="JANAWD010000062">
    <property type="protein sequence ID" value="KAJ3488665.1"/>
    <property type="molecule type" value="Genomic_DNA"/>
</dbReference>
<feature type="compositionally biased region" description="Basic residues" evidence="1">
    <location>
        <begin position="724"/>
        <end position="733"/>
    </location>
</feature>
<reference evidence="4" key="1">
    <citation type="submission" date="2022-07" db="EMBL/GenBank/DDBJ databases">
        <title>Genome Sequence of Physisporinus lineatus.</title>
        <authorList>
            <person name="Buettner E."/>
        </authorList>
    </citation>
    <scope>NUCLEOTIDE SEQUENCE</scope>
    <source>
        <strain evidence="4">VT162</strain>
    </source>
</reference>
<feature type="transmembrane region" description="Helical" evidence="2">
    <location>
        <begin position="287"/>
        <end position="312"/>
    </location>
</feature>
<feature type="transmembrane region" description="Helical" evidence="2">
    <location>
        <begin position="170"/>
        <end position="189"/>
    </location>
</feature>
<protein>
    <recommendedName>
        <fullName evidence="3">DUF6535 domain-containing protein</fullName>
    </recommendedName>
</protein>
<feature type="region of interest" description="Disordered" evidence="1">
    <location>
        <begin position="724"/>
        <end position="764"/>
    </location>
</feature>
<evidence type="ECO:0000313" key="5">
    <source>
        <dbReference type="Proteomes" id="UP001212997"/>
    </source>
</evidence>
<dbReference type="InterPro" id="IPR045338">
    <property type="entry name" value="DUF6535"/>
</dbReference>
<dbReference type="AlphaFoldDB" id="A0AAD5V874"/>
<feature type="transmembrane region" description="Helical" evidence="2">
    <location>
        <begin position="324"/>
        <end position="348"/>
    </location>
</feature>
<feature type="transmembrane region" description="Helical" evidence="2">
    <location>
        <begin position="232"/>
        <end position="257"/>
    </location>
</feature>
<sequence length="764" mass="84956">MDSRDLPERIITDHIVESPSPIRGSEGCPISPLLLTSVSYGTGESGPSEQLTPGRLQDSPSYEIGSDVQIPMVEDDPVSIHSLDGSVHRRDEAVDQRSTHVHYADSHAGSSHERTYETTRGNGSSTSISNGDIAPAVFITLQDTNSAWATCVKRLQKYDQSIVKGWKEDIDTLLVLTGLLSAVITGFNIEFYKLLQPDPEDAVLSLLAQISAQMANTSLTVVTRPPFSKPTYAIIINTLWFTSLVVSLTVALIGILVKQWLRDYLSGRATSPREGARIRQFRHQGLVAWYIPEIIAFLPVLLQFALICFFLGLLDLLWNLDHIVAGVVTAFVVASLLFLIITTVIPAIYENSPHRSPQSLAIFFVGVRIARIAGSISLWTFRFLGWTYARGPLYMNEVMFKISGTRRRLVAWAINVVVSRPPRSWAELEKRYVQRHTDGLDRNILVGADAIFMDDSFLEQVIRPCISGTSTTEAIECLCKIFHNRSHGYARDGAPTLKPYQLVDNGLSTLIHSVADILNRIDGNDSVGALKVLGILHELCRVMPFESEHQDARALYQRIHSALAALLYHQSDVQRAAFNLMRKLLNRSSALSSNVVVESILSYSRNARSKGDHETYYEACSMVLIMVRPRVSAFVRSEYRDSLKKMIGELEEHLNTFQNADVIPPPPPPSLFVGLVDIAQTDGNLVGTRVIDILTAIMPGGDRRDPASRRTLEHALELRKVYGGRRPKPKRRGALNLRLPLGGDEQSTPAYPPEATPREPDIRR</sequence>
<feature type="compositionally biased region" description="Polar residues" evidence="1">
    <location>
        <begin position="39"/>
        <end position="51"/>
    </location>
</feature>
<evidence type="ECO:0000256" key="1">
    <source>
        <dbReference type="SAM" id="MobiDB-lite"/>
    </source>
</evidence>
<proteinExistence type="predicted"/>
<feature type="domain" description="DUF6535" evidence="3">
    <location>
        <begin position="148"/>
        <end position="319"/>
    </location>
</feature>
<evidence type="ECO:0000313" key="4">
    <source>
        <dbReference type="EMBL" id="KAJ3488665.1"/>
    </source>
</evidence>
<dbReference type="Proteomes" id="UP001212997">
    <property type="component" value="Unassembled WGS sequence"/>
</dbReference>
<accession>A0AAD5V874</accession>
<name>A0AAD5V874_9APHY</name>
<keyword evidence="2" id="KW-0472">Membrane</keyword>